<gene>
    <name evidence="2" type="ORF">MG293_007357</name>
</gene>
<feature type="region of interest" description="Disordered" evidence="1">
    <location>
        <begin position="144"/>
        <end position="164"/>
    </location>
</feature>
<protein>
    <submittedName>
        <fullName evidence="2">Uncharacterized protein</fullName>
    </submittedName>
</protein>
<dbReference type="Proteomes" id="UP001214576">
    <property type="component" value="Unassembled WGS sequence"/>
</dbReference>
<sequence length="164" mass="17726">MLTRGSRADCSWAPPALAWAQTPTGPEDATPFLKEGPALGTAQSSVHNHSRPSKRRLYPPFAEETEVHSGPMIAKTYRGIIRSQVLVGSDAAFQACGSIPVPKACGSPSREKDASQLTQICYGCCRVHLSVYTNFSEILEPPVQPPISKERGEIRRPEQLLAAG</sequence>
<keyword evidence="3" id="KW-1185">Reference proteome</keyword>
<dbReference type="EMBL" id="JAKZEL010000007">
    <property type="protein sequence ID" value="KAI4541978.1"/>
    <property type="molecule type" value="Genomic_DNA"/>
</dbReference>
<dbReference type="AlphaFoldDB" id="A0AAD4YBN3"/>
<evidence type="ECO:0000256" key="1">
    <source>
        <dbReference type="SAM" id="MobiDB-lite"/>
    </source>
</evidence>
<evidence type="ECO:0000313" key="2">
    <source>
        <dbReference type="EMBL" id="KAI4541978.1"/>
    </source>
</evidence>
<organism evidence="2 3">
    <name type="scientific">Ovis ammon polii</name>
    <dbReference type="NCBI Taxonomy" id="230172"/>
    <lineage>
        <taxon>Eukaryota</taxon>
        <taxon>Metazoa</taxon>
        <taxon>Chordata</taxon>
        <taxon>Craniata</taxon>
        <taxon>Vertebrata</taxon>
        <taxon>Euteleostomi</taxon>
        <taxon>Mammalia</taxon>
        <taxon>Eutheria</taxon>
        <taxon>Laurasiatheria</taxon>
        <taxon>Artiodactyla</taxon>
        <taxon>Ruminantia</taxon>
        <taxon>Pecora</taxon>
        <taxon>Bovidae</taxon>
        <taxon>Caprinae</taxon>
        <taxon>Ovis</taxon>
    </lineage>
</organism>
<proteinExistence type="predicted"/>
<reference evidence="2" key="1">
    <citation type="submission" date="2022-03" db="EMBL/GenBank/DDBJ databases">
        <title>Genomic analyses of argali, domestic sheep and their hybrids provide insights into chromosomal evolution, heterosis and genetic basis of agronomic traits.</title>
        <authorList>
            <person name="Li M."/>
        </authorList>
    </citation>
    <scope>NUCLEOTIDE SEQUENCE</scope>
    <source>
        <strain evidence="2">CAU-MHL-2022a</strain>
        <tissue evidence="2">Skin</tissue>
    </source>
</reference>
<accession>A0AAD4YBN3</accession>
<evidence type="ECO:0000313" key="3">
    <source>
        <dbReference type="Proteomes" id="UP001214576"/>
    </source>
</evidence>
<comment type="caution">
    <text evidence="2">The sequence shown here is derived from an EMBL/GenBank/DDBJ whole genome shotgun (WGS) entry which is preliminary data.</text>
</comment>
<feature type="compositionally biased region" description="Basic and acidic residues" evidence="1">
    <location>
        <begin position="148"/>
        <end position="158"/>
    </location>
</feature>
<feature type="region of interest" description="Disordered" evidence="1">
    <location>
        <begin position="17"/>
        <end position="56"/>
    </location>
</feature>
<name>A0AAD4YBN3_OVIAM</name>